<feature type="region of interest" description="Disordered" evidence="1">
    <location>
        <begin position="15"/>
        <end position="60"/>
    </location>
</feature>
<name>A0A016V0A3_9BILA</name>
<dbReference type="AlphaFoldDB" id="A0A016V0A3"/>
<reference evidence="3" key="1">
    <citation type="journal article" date="2015" name="Nat. Genet.">
        <title>The genome and transcriptome of the zoonotic hookworm Ancylostoma ceylanicum identify infection-specific gene families.</title>
        <authorList>
            <person name="Schwarz E.M."/>
            <person name="Hu Y."/>
            <person name="Antoshechkin I."/>
            <person name="Miller M.M."/>
            <person name="Sternberg P.W."/>
            <person name="Aroian R.V."/>
        </authorList>
    </citation>
    <scope>NUCLEOTIDE SEQUENCE</scope>
    <source>
        <strain evidence="3">HY135</strain>
    </source>
</reference>
<proteinExistence type="predicted"/>
<keyword evidence="3" id="KW-1185">Reference proteome</keyword>
<dbReference type="Proteomes" id="UP000024635">
    <property type="component" value="Unassembled WGS sequence"/>
</dbReference>
<accession>A0A016V0A3</accession>
<sequence>MAGALTRFLGIPSGDEISESATQAGHRLSHRKDARKEHVASDLMESAEEIAEEKTPTLAPASTNTCSVYILTVCFLNVA</sequence>
<organism evidence="2 3">
    <name type="scientific">Ancylostoma ceylanicum</name>
    <dbReference type="NCBI Taxonomy" id="53326"/>
    <lineage>
        <taxon>Eukaryota</taxon>
        <taxon>Metazoa</taxon>
        <taxon>Ecdysozoa</taxon>
        <taxon>Nematoda</taxon>
        <taxon>Chromadorea</taxon>
        <taxon>Rhabditida</taxon>
        <taxon>Rhabditina</taxon>
        <taxon>Rhabditomorpha</taxon>
        <taxon>Strongyloidea</taxon>
        <taxon>Ancylostomatidae</taxon>
        <taxon>Ancylostomatinae</taxon>
        <taxon>Ancylostoma</taxon>
    </lineage>
</organism>
<evidence type="ECO:0000313" key="3">
    <source>
        <dbReference type="Proteomes" id="UP000024635"/>
    </source>
</evidence>
<gene>
    <name evidence="2" type="primary">Acey_s0020.g118</name>
    <name evidence="2" type="ORF">Y032_0020g118</name>
</gene>
<comment type="caution">
    <text evidence="2">The sequence shown here is derived from an EMBL/GenBank/DDBJ whole genome shotgun (WGS) entry which is preliminary data.</text>
</comment>
<evidence type="ECO:0000313" key="2">
    <source>
        <dbReference type="EMBL" id="EYC20880.1"/>
    </source>
</evidence>
<protein>
    <submittedName>
        <fullName evidence="2">Uncharacterized protein</fullName>
    </submittedName>
</protein>
<dbReference type="EMBL" id="JARK01001356">
    <property type="protein sequence ID" value="EYC20880.1"/>
    <property type="molecule type" value="Genomic_DNA"/>
</dbReference>
<evidence type="ECO:0000256" key="1">
    <source>
        <dbReference type="SAM" id="MobiDB-lite"/>
    </source>
</evidence>